<evidence type="ECO:0000313" key="1">
    <source>
        <dbReference type="EMBL" id="MET7013852.1"/>
    </source>
</evidence>
<name>A0ABV2TIV6_9RHOO</name>
<sequence length="76" mass="8387">MREIAPWPDFEGHPIMEGDRIIHPSGDSGFVVHIPDASDDTERWRVDYGHGSTRSLLIEVGEKGRATVVDETGSAQ</sequence>
<proteinExistence type="predicted"/>
<protein>
    <submittedName>
        <fullName evidence="1">Uncharacterized protein</fullName>
    </submittedName>
</protein>
<dbReference type="EMBL" id="JBEWZI010000005">
    <property type="protein sequence ID" value="MET7013852.1"/>
    <property type="molecule type" value="Genomic_DNA"/>
</dbReference>
<keyword evidence="2" id="KW-1185">Reference proteome</keyword>
<reference evidence="1 2" key="1">
    <citation type="submission" date="2024-07" db="EMBL/GenBank/DDBJ databases">
        <title>Uliginosibacterium flavum JJ3220;KACC:17644.</title>
        <authorList>
            <person name="Kim M.K."/>
        </authorList>
    </citation>
    <scope>NUCLEOTIDE SEQUENCE [LARGE SCALE GENOMIC DNA]</scope>
    <source>
        <strain evidence="1 2">KACC:17644</strain>
    </source>
</reference>
<evidence type="ECO:0000313" key="2">
    <source>
        <dbReference type="Proteomes" id="UP001549691"/>
    </source>
</evidence>
<accession>A0ABV2TIV6</accession>
<gene>
    <name evidence="1" type="ORF">ABXR19_06600</name>
</gene>
<organism evidence="1 2">
    <name type="scientific">Uliginosibacterium flavum</name>
    <dbReference type="NCBI Taxonomy" id="1396831"/>
    <lineage>
        <taxon>Bacteria</taxon>
        <taxon>Pseudomonadati</taxon>
        <taxon>Pseudomonadota</taxon>
        <taxon>Betaproteobacteria</taxon>
        <taxon>Rhodocyclales</taxon>
        <taxon>Zoogloeaceae</taxon>
        <taxon>Uliginosibacterium</taxon>
    </lineage>
</organism>
<dbReference type="RefSeq" id="WP_354600314.1">
    <property type="nucleotide sequence ID" value="NZ_JBEWZI010000005.1"/>
</dbReference>
<comment type="caution">
    <text evidence="1">The sequence shown here is derived from an EMBL/GenBank/DDBJ whole genome shotgun (WGS) entry which is preliminary data.</text>
</comment>
<dbReference type="Proteomes" id="UP001549691">
    <property type="component" value="Unassembled WGS sequence"/>
</dbReference>